<protein>
    <submittedName>
        <fullName evidence="4">Sulfotransferase 1C4</fullName>
    </submittedName>
</protein>
<dbReference type="SUPFAM" id="SSF52540">
    <property type="entry name" value="P-loop containing nucleoside triphosphate hydrolases"/>
    <property type="match status" value="1"/>
</dbReference>
<keyword evidence="5" id="KW-1185">Reference proteome</keyword>
<dbReference type="eggNOG" id="KOG1584">
    <property type="taxonomic scope" value="Eukaryota"/>
</dbReference>
<dbReference type="InterPro" id="IPR027417">
    <property type="entry name" value="P-loop_NTPase"/>
</dbReference>
<name>A0A067QQ48_ZOONE</name>
<dbReference type="OMA" id="ANDWIQQ"/>
<evidence type="ECO:0000256" key="1">
    <source>
        <dbReference type="ARBA" id="ARBA00005771"/>
    </source>
</evidence>
<evidence type="ECO:0000259" key="3">
    <source>
        <dbReference type="Pfam" id="PF00685"/>
    </source>
</evidence>
<dbReference type="Pfam" id="PF00685">
    <property type="entry name" value="Sulfotransfer_1"/>
    <property type="match status" value="1"/>
</dbReference>
<reference evidence="4 5" key="1">
    <citation type="journal article" date="2014" name="Nat. Commun.">
        <title>Molecular traces of alternative social organization in a termite genome.</title>
        <authorList>
            <person name="Terrapon N."/>
            <person name="Li C."/>
            <person name="Robertson H.M."/>
            <person name="Ji L."/>
            <person name="Meng X."/>
            <person name="Booth W."/>
            <person name="Chen Z."/>
            <person name="Childers C.P."/>
            <person name="Glastad K.M."/>
            <person name="Gokhale K."/>
            <person name="Gowin J."/>
            <person name="Gronenberg W."/>
            <person name="Hermansen R.A."/>
            <person name="Hu H."/>
            <person name="Hunt B.G."/>
            <person name="Huylmans A.K."/>
            <person name="Khalil S.M."/>
            <person name="Mitchell R.D."/>
            <person name="Munoz-Torres M.C."/>
            <person name="Mustard J.A."/>
            <person name="Pan H."/>
            <person name="Reese J.T."/>
            <person name="Scharf M.E."/>
            <person name="Sun F."/>
            <person name="Vogel H."/>
            <person name="Xiao J."/>
            <person name="Yang W."/>
            <person name="Yang Z."/>
            <person name="Yang Z."/>
            <person name="Zhou J."/>
            <person name="Zhu J."/>
            <person name="Brent C.S."/>
            <person name="Elsik C.G."/>
            <person name="Goodisman M.A."/>
            <person name="Liberles D.A."/>
            <person name="Roe R.M."/>
            <person name="Vargo E.L."/>
            <person name="Vilcinskas A."/>
            <person name="Wang J."/>
            <person name="Bornberg-Bauer E."/>
            <person name="Korb J."/>
            <person name="Zhang G."/>
            <person name="Liebig J."/>
        </authorList>
    </citation>
    <scope>NUCLEOTIDE SEQUENCE [LARGE SCALE GENOMIC DNA]</scope>
    <source>
        <tissue evidence="4">Whole organism</tissue>
    </source>
</reference>
<evidence type="ECO:0000313" key="5">
    <source>
        <dbReference type="Proteomes" id="UP000027135"/>
    </source>
</evidence>
<dbReference type="FunCoup" id="A0A067QQ48">
    <property type="interactions" value="16"/>
</dbReference>
<sequence length="340" mass="40345">MSSEYPLEIFDIDEELNVRLLHDFTGERTGFVQVGPDKWFLPRKYKDQAANFYNLQVRPDDTWVVTYPRSGTTWTQEMVWLIANNLDYETARRIPQTERFPFFEFSLFVHDEIKSELLKLNAGNPEKLKLVEQISRPGYEVLNEMKSPRFIKTHLPFSLLPPNLLDVGCKVVYVARNPKDVAVSFYHLNRLIRTQGYLGDFPRYWDYFENNLHPWAPYWSHVTEGWDHRHNPSVLFLFYEEMNKNLPATINKVAKFLERGPLNDEQVSSLVNYLNIKNFRNNPAVNFDLHRQIGLLNEGEEEFIRKGKNGSWKDEFTPELSRRADQWIQRNLEHTDLRFP</sequence>
<dbReference type="AlphaFoldDB" id="A0A067QQ48"/>
<dbReference type="Gene3D" id="3.40.50.300">
    <property type="entry name" value="P-loop containing nucleotide triphosphate hydrolases"/>
    <property type="match status" value="1"/>
</dbReference>
<feature type="domain" description="Sulfotransferase" evidence="3">
    <location>
        <begin position="59"/>
        <end position="335"/>
    </location>
</feature>
<dbReference type="EMBL" id="KK853064">
    <property type="protein sequence ID" value="KDR11875.1"/>
    <property type="molecule type" value="Genomic_DNA"/>
</dbReference>
<evidence type="ECO:0000313" key="4">
    <source>
        <dbReference type="EMBL" id="KDR11875.1"/>
    </source>
</evidence>
<dbReference type="InterPro" id="IPR000863">
    <property type="entry name" value="Sulfotransferase_dom"/>
</dbReference>
<accession>A0A067QQ48</accession>
<evidence type="ECO:0000256" key="2">
    <source>
        <dbReference type="ARBA" id="ARBA00022679"/>
    </source>
</evidence>
<dbReference type="Proteomes" id="UP000027135">
    <property type="component" value="Unassembled WGS sequence"/>
</dbReference>
<comment type="similarity">
    <text evidence="1">Belongs to the sulfotransferase 1 family.</text>
</comment>
<gene>
    <name evidence="4" type="ORF">L798_14142</name>
</gene>
<organism evidence="4 5">
    <name type="scientific">Zootermopsis nevadensis</name>
    <name type="common">Dampwood termite</name>
    <dbReference type="NCBI Taxonomy" id="136037"/>
    <lineage>
        <taxon>Eukaryota</taxon>
        <taxon>Metazoa</taxon>
        <taxon>Ecdysozoa</taxon>
        <taxon>Arthropoda</taxon>
        <taxon>Hexapoda</taxon>
        <taxon>Insecta</taxon>
        <taxon>Pterygota</taxon>
        <taxon>Neoptera</taxon>
        <taxon>Polyneoptera</taxon>
        <taxon>Dictyoptera</taxon>
        <taxon>Blattodea</taxon>
        <taxon>Blattoidea</taxon>
        <taxon>Termitoidae</taxon>
        <taxon>Termopsidae</taxon>
        <taxon>Zootermopsis</taxon>
    </lineage>
</organism>
<dbReference type="InParanoid" id="A0A067QQ48"/>
<proteinExistence type="inferred from homology"/>
<dbReference type="PANTHER" id="PTHR11783">
    <property type="entry name" value="SULFOTRANSFERASE SULT"/>
    <property type="match status" value="1"/>
</dbReference>
<dbReference type="GO" id="GO:0008146">
    <property type="term" value="F:sulfotransferase activity"/>
    <property type="evidence" value="ECO:0007669"/>
    <property type="project" value="InterPro"/>
</dbReference>
<keyword evidence="2 4" id="KW-0808">Transferase</keyword>